<evidence type="ECO:0000313" key="1">
    <source>
        <dbReference type="EMBL" id="TFF40315.1"/>
    </source>
</evidence>
<sequence length="197" mass="22902">MMKTILTIVFSIMTVCCLGQGFNNNEKYDQQDLEFLFAKSGIEVFKFPFKSKTNSALNIIIEEYVNGNLVGSNDFFEDFQPMFKLLDEPISFFFPPMNDSVSQHLRFYLTRTPGGIKISAKTSKIERQYTFRSKHIKLTQTRAFDYIPKFIDKKQPLFVFYGTKKKDLLSCPGDANVEKVIKMYDYLVVVYADLLKH</sequence>
<protein>
    <submittedName>
        <fullName evidence="1">Uncharacterized protein</fullName>
    </submittedName>
</protein>
<dbReference type="AlphaFoldDB" id="A0A4Y8SNT2"/>
<proteinExistence type="predicted"/>
<dbReference type="Proteomes" id="UP000297540">
    <property type="component" value="Unassembled WGS sequence"/>
</dbReference>
<gene>
    <name evidence="1" type="ORF">E2R66_03435</name>
</gene>
<name>A0A4Y8SNT2_9SPHI</name>
<dbReference type="OrthoDB" id="1431129at2"/>
<organism evidence="1 2">
    <name type="scientific">Mucilaginibacter psychrotolerans</name>
    <dbReference type="NCBI Taxonomy" id="1524096"/>
    <lineage>
        <taxon>Bacteria</taxon>
        <taxon>Pseudomonadati</taxon>
        <taxon>Bacteroidota</taxon>
        <taxon>Sphingobacteriia</taxon>
        <taxon>Sphingobacteriales</taxon>
        <taxon>Sphingobacteriaceae</taxon>
        <taxon>Mucilaginibacter</taxon>
    </lineage>
</organism>
<dbReference type="RefSeq" id="WP_133226345.1">
    <property type="nucleotide sequence ID" value="NZ_SOZE01000002.1"/>
</dbReference>
<accession>A0A4Y8SNT2</accession>
<evidence type="ECO:0000313" key="2">
    <source>
        <dbReference type="Proteomes" id="UP000297540"/>
    </source>
</evidence>
<keyword evidence="2" id="KW-1185">Reference proteome</keyword>
<comment type="caution">
    <text evidence="1">The sequence shown here is derived from an EMBL/GenBank/DDBJ whole genome shotgun (WGS) entry which is preliminary data.</text>
</comment>
<reference evidence="1 2" key="1">
    <citation type="journal article" date="2017" name="Int. J. Syst. Evol. Microbiol.">
        <title>Mucilaginibacterpsychrotolerans sp. nov., isolated from peatlands.</title>
        <authorList>
            <person name="Deng Y."/>
            <person name="Shen L."/>
            <person name="Xu B."/>
            <person name="Liu Y."/>
            <person name="Gu Z."/>
            <person name="Liu H."/>
            <person name="Zhou Y."/>
        </authorList>
    </citation>
    <scope>NUCLEOTIDE SEQUENCE [LARGE SCALE GENOMIC DNA]</scope>
    <source>
        <strain evidence="1 2">NH7-4</strain>
    </source>
</reference>
<dbReference type="EMBL" id="SOZE01000002">
    <property type="protein sequence ID" value="TFF40315.1"/>
    <property type="molecule type" value="Genomic_DNA"/>
</dbReference>